<evidence type="ECO:0000313" key="2">
    <source>
        <dbReference type="EMBL" id="KAI7729906.1"/>
    </source>
</evidence>
<accession>A0AAD5BWW3</accession>
<dbReference type="PANTHER" id="PTHR11538:SF26">
    <property type="entry name" value="FERREDOXIN-FOLD ANTICODON-BINDING DOMAIN-CONTAINING PROTEIN 1"/>
    <property type="match status" value="1"/>
</dbReference>
<dbReference type="PANTHER" id="PTHR11538">
    <property type="entry name" value="PHENYLALANYL-TRNA SYNTHETASE"/>
    <property type="match status" value="1"/>
</dbReference>
<sequence>MSMIIGMNRVEEAKWAKHYSSDHEILLVGEGDFSFALSLATAFASASASNIVATSLDSYEVVIKKYLRARTNLDSLYNAGAKLLFGVDAMTMKLHPHLHWRKFDRIIFNFPHAGFSGKEDDQLVIE</sequence>
<dbReference type="GO" id="GO:0070042">
    <property type="term" value="F:rRNA (uridine-N3-)-methyltransferase activity"/>
    <property type="evidence" value="ECO:0007669"/>
    <property type="project" value="InterPro"/>
</dbReference>
<comment type="caution">
    <text evidence="2">The sequence shown here is derived from an EMBL/GenBank/DDBJ whole genome shotgun (WGS) entry which is preliminary data.</text>
</comment>
<organism evidence="2 3">
    <name type="scientific">Ambrosia artemisiifolia</name>
    <name type="common">Common ragweed</name>
    <dbReference type="NCBI Taxonomy" id="4212"/>
    <lineage>
        <taxon>Eukaryota</taxon>
        <taxon>Viridiplantae</taxon>
        <taxon>Streptophyta</taxon>
        <taxon>Embryophyta</taxon>
        <taxon>Tracheophyta</taxon>
        <taxon>Spermatophyta</taxon>
        <taxon>Magnoliopsida</taxon>
        <taxon>eudicotyledons</taxon>
        <taxon>Gunneridae</taxon>
        <taxon>Pentapetalae</taxon>
        <taxon>asterids</taxon>
        <taxon>campanulids</taxon>
        <taxon>Asterales</taxon>
        <taxon>Asteraceae</taxon>
        <taxon>Asteroideae</taxon>
        <taxon>Heliantheae alliance</taxon>
        <taxon>Heliantheae</taxon>
        <taxon>Ambrosia</taxon>
    </lineage>
</organism>
<reference evidence="2" key="1">
    <citation type="submission" date="2022-06" db="EMBL/GenBank/DDBJ databases">
        <title>Uncovering the hologenomic basis of an extraordinary plant invasion.</title>
        <authorList>
            <person name="Bieker V.C."/>
            <person name="Martin M.D."/>
            <person name="Gilbert T."/>
            <person name="Hodgins K."/>
            <person name="Battlay P."/>
            <person name="Petersen B."/>
            <person name="Wilson J."/>
        </authorList>
    </citation>
    <scope>NUCLEOTIDE SEQUENCE</scope>
    <source>
        <strain evidence="2">AA19_3_7</strain>
        <tissue evidence="2">Leaf</tissue>
    </source>
</reference>
<dbReference type="Proteomes" id="UP001206925">
    <property type="component" value="Unassembled WGS sequence"/>
</dbReference>
<evidence type="ECO:0000259" key="1">
    <source>
        <dbReference type="Pfam" id="PF10354"/>
    </source>
</evidence>
<feature type="domain" description="25S rRNA (uridine-N(3))-methyltransferase BMT5-like" evidence="1">
    <location>
        <begin position="26"/>
        <end position="122"/>
    </location>
</feature>
<dbReference type="Pfam" id="PF10354">
    <property type="entry name" value="BMT5-like"/>
    <property type="match status" value="1"/>
</dbReference>
<evidence type="ECO:0000313" key="3">
    <source>
        <dbReference type="Proteomes" id="UP001206925"/>
    </source>
</evidence>
<gene>
    <name evidence="2" type="ORF">M8C21_014065</name>
</gene>
<dbReference type="InterPro" id="IPR019446">
    <property type="entry name" value="BMT5-like"/>
</dbReference>
<dbReference type="AlphaFoldDB" id="A0AAD5BWW3"/>
<protein>
    <recommendedName>
        <fullName evidence="1">25S rRNA (uridine-N(3))-methyltransferase BMT5-like domain-containing protein</fullName>
    </recommendedName>
</protein>
<dbReference type="GO" id="GO:0070475">
    <property type="term" value="P:rRNA base methylation"/>
    <property type="evidence" value="ECO:0007669"/>
    <property type="project" value="InterPro"/>
</dbReference>
<keyword evidence="3" id="KW-1185">Reference proteome</keyword>
<name>A0AAD5BWW3_AMBAR</name>
<dbReference type="GO" id="GO:0005737">
    <property type="term" value="C:cytoplasm"/>
    <property type="evidence" value="ECO:0007669"/>
    <property type="project" value="TreeGrafter"/>
</dbReference>
<proteinExistence type="predicted"/>
<dbReference type="EMBL" id="JAMZMK010010888">
    <property type="protein sequence ID" value="KAI7729906.1"/>
    <property type="molecule type" value="Genomic_DNA"/>
</dbReference>